<keyword evidence="1" id="KW-0378">Hydrolase</keyword>
<dbReference type="Gene3D" id="3.40.50.1820">
    <property type="entry name" value="alpha/beta hydrolase"/>
    <property type="match status" value="1"/>
</dbReference>
<dbReference type="InterPro" id="IPR029058">
    <property type="entry name" value="AB_hydrolase_fold"/>
</dbReference>
<evidence type="ECO:0000313" key="2">
    <source>
        <dbReference type="Proteomes" id="UP000286147"/>
    </source>
</evidence>
<dbReference type="Proteomes" id="UP000286147">
    <property type="component" value="Unassembled WGS sequence"/>
</dbReference>
<dbReference type="InterPro" id="IPR051411">
    <property type="entry name" value="Polyketide_trans_af380"/>
</dbReference>
<reference evidence="1 2" key="1">
    <citation type="submission" date="2018-08" db="EMBL/GenBank/DDBJ databases">
        <title>A genome reference for cultivated species of the human gut microbiota.</title>
        <authorList>
            <person name="Zou Y."/>
            <person name="Xue W."/>
            <person name="Luo G."/>
        </authorList>
    </citation>
    <scope>NUCLEOTIDE SEQUENCE [LARGE SCALE GENOMIC DNA]</scope>
    <source>
        <strain evidence="1 2">AF27-12</strain>
    </source>
</reference>
<name>A0A412CEA1_9FIRM</name>
<dbReference type="PANTHER" id="PTHR47751:SF1">
    <property type="entry name" value="SUPERFAMILY HYDROLASE, PUTATIVE (AFU_ORTHOLOGUE AFUA_2G16580)-RELATED"/>
    <property type="match status" value="1"/>
</dbReference>
<organism evidence="1 2">
    <name type="scientific">Megamonas rupellensis</name>
    <dbReference type="NCBI Taxonomy" id="491921"/>
    <lineage>
        <taxon>Bacteria</taxon>
        <taxon>Bacillati</taxon>
        <taxon>Bacillota</taxon>
        <taxon>Negativicutes</taxon>
        <taxon>Selenomonadales</taxon>
        <taxon>Selenomonadaceae</taxon>
        <taxon>Megamonas</taxon>
    </lineage>
</organism>
<sequence>MVNREQIGAIGICGSGGFALSATQMDTRIKAVATASMYDMTVASRLGMDKETVQATKEKLSKQRWIDAQNGYPEYIPYFPDKPLEKVPEDLTEPTAEWFRFYALKRGHHINALGGFTTTSNLAFMNYHLLDYLDEISPRPILFIVGDRAHSKFFSEEAFNKASEPKELYVVDDAEHIDLYDKINKIPFDKLELFFKNNLK</sequence>
<protein>
    <submittedName>
        <fullName evidence="1">Alpha/beta hydrolase</fullName>
    </submittedName>
</protein>
<dbReference type="SUPFAM" id="SSF53474">
    <property type="entry name" value="alpha/beta-Hydrolases"/>
    <property type="match status" value="1"/>
</dbReference>
<dbReference type="RefSeq" id="WP_118036085.1">
    <property type="nucleotide sequence ID" value="NZ_QRTP01000017.1"/>
</dbReference>
<dbReference type="PANTHER" id="PTHR47751">
    <property type="entry name" value="SUPERFAMILY HYDROLASE, PUTATIVE (AFU_ORTHOLOGUE AFUA_2G16580)-RELATED"/>
    <property type="match status" value="1"/>
</dbReference>
<proteinExistence type="predicted"/>
<evidence type="ECO:0000313" key="1">
    <source>
        <dbReference type="EMBL" id="RGQ82340.1"/>
    </source>
</evidence>
<dbReference type="EMBL" id="QRTP01000017">
    <property type="protein sequence ID" value="RGQ82340.1"/>
    <property type="molecule type" value="Genomic_DNA"/>
</dbReference>
<gene>
    <name evidence="1" type="ORF">DWY77_07690</name>
</gene>
<dbReference type="GO" id="GO:0016787">
    <property type="term" value="F:hydrolase activity"/>
    <property type="evidence" value="ECO:0007669"/>
    <property type="project" value="UniProtKB-KW"/>
</dbReference>
<dbReference type="Gene3D" id="1.10.10.800">
    <property type="match status" value="1"/>
</dbReference>
<dbReference type="AlphaFoldDB" id="A0A412CEA1"/>
<comment type="caution">
    <text evidence="1">The sequence shown here is derived from an EMBL/GenBank/DDBJ whole genome shotgun (WGS) entry which is preliminary data.</text>
</comment>
<accession>A0A412CEA1</accession>